<dbReference type="InterPro" id="IPR035959">
    <property type="entry name" value="RutC-like_sf"/>
</dbReference>
<dbReference type="Proteomes" id="UP000186904">
    <property type="component" value="Unassembled WGS sequence"/>
</dbReference>
<dbReference type="EMBL" id="FOGN01000009">
    <property type="protein sequence ID" value="SES34826.1"/>
    <property type="molecule type" value="Genomic_DNA"/>
</dbReference>
<dbReference type="RefSeq" id="WP_036993637.1">
    <property type="nucleotide sequence ID" value="NZ_FOGN01000009.1"/>
</dbReference>
<dbReference type="PANTHER" id="PTHR47328:SF1">
    <property type="entry name" value="RUTC FAMILY PROTEIN YOAB"/>
    <property type="match status" value="1"/>
</dbReference>
<proteinExistence type="predicted"/>
<dbReference type="Gene3D" id="3.30.1330.40">
    <property type="entry name" value="RutC-like"/>
    <property type="match status" value="1"/>
</dbReference>
<dbReference type="SUPFAM" id="SSF55298">
    <property type="entry name" value="YjgF-like"/>
    <property type="match status" value="1"/>
</dbReference>
<organism evidence="1 4">
    <name type="scientific">Halopseudomonas bauzanensis</name>
    <dbReference type="NCBI Taxonomy" id="653930"/>
    <lineage>
        <taxon>Bacteria</taxon>
        <taxon>Pseudomonadati</taxon>
        <taxon>Pseudomonadota</taxon>
        <taxon>Gammaproteobacteria</taxon>
        <taxon>Pseudomonadales</taxon>
        <taxon>Pseudomonadaceae</taxon>
        <taxon>Halopseudomonas</taxon>
    </lineage>
</organism>
<dbReference type="STRING" id="653930.SAMN05216589_3311"/>
<gene>
    <name evidence="2" type="ORF">SAMN04487855_3325</name>
    <name evidence="1" type="ORF">SAMN05216589_3311</name>
</gene>
<dbReference type="OrthoDB" id="6899345at2"/>
<protein>
    <submittedName>
        <fullName evidence="1">Enamine deaminase RidA, house cleaning of reactive enamine intermediates, YjgF/YER057c/UK114 family</fullName>
    </submittedName>
</protein>
<dbReference type="EMBL" id="FOUA01000009">
    <property type="protein sequence ID" value="SFM36179.1"/>
    <property type="molecule type" value="Genomic_DNA"/>
</dbReference>
<name>A0A031M2E3_9GAMM</name>
<keyword evidence="3" id="KW-1185">Reference proteome</keyword>
<dbReference type="CDD" id="cd06150">
    <property type="entry name" value="YjgF_YER057c_UK114_like_2"/>
    <property type="match status" value="1"/>
</dbReference>
<accession>A0A031M2E3</accession>
<reference evidence="3 4" key="1">
    <citation type="submission" date="2016-10" db="EMBL/GenBank/DDBJ databases">
        <authorList>
            <person name="de Groot N.N."/>
        </authorList>
    </citation>
    <scope>NUCLEOTIDE SEQUENCE [LARGE SCALE GENOMIC DNA]</scope>
    <source>
        <strain evidence="2 3">CGMCC 1.9095</strain>
        <strain evidence="1 4">DSM 22558</strain>
    </source>
</reference>
<evidence type="ECO:0000313" key="4">
    <source>
        <dbReference type="Proteomes" id="UP000186904"/>
    </source>
</evidence>
<dbReference type="InterPro" id="IPR006175">
    <property type="entry name" value="YjgF/YER057c/UK114"/>
</dbReference>
<evidence type="ECO:0000313" key="3">
    <source>
        <dbReference type="Proteomes" id="UP000186599"/>
    </source>
</evidence>
<sequence>MNIQPLYTKVLMSQVLVHQNAVYLAGRFADAIPAENDLDIQAGNTLAAIEQVLAEAGSDKTRLLSATIYLKDIQADLEQMDRIWGQWLPEGVIPVRAALEAERVQPDVLVEIAMVAAL</sequence>
<dbReference type="AlphaFoldDB" id="A0A031M2E3"/>
<dbReference type="InterPro" id="IPR035709">
    <property type="entry name" value="YoaB-like"/>
</dbReference>
<dbReference type="Proteomes" id="UP000186599">
    <property type="component" value="Unassembled WGS sequence"/>
</dbReference>
<dbReference type="Pfam" id="PF01042">
    <property type="entry name" value="Ribonuc_L-PSP"/>
    <property type="match status" value="1"/>
</dbReference>
<evidence type="ECO:0000313" key="2">
    <source>
        <dbReference type="EMBL" id="SFM36179.1"/>
    </source>
</evidence>
<dbReference type="PANTHER" id="PTHR47328">
    <property type="match status" value="1"/>
</dbReference>
<evidence type="ECO:0000313" key="1">
    <source>
        <dbReference type="EMBL" id="SES34826.1"/>
    </source>
</evidence>